<organism evidence="1 2">
    <name type="scientific">Russula ochroleuca</name>
    <dbReference type="NCBI Taxonomy" id="152965"/>
    <lineage>
        <taxon>Eukaryota</taxon>
        <taxon>Fungi</taxon>
        <taxon>Dikarya</taxon>
        <taxon>Basidiomycota</taxon>
        <taxon>Agaricomycotina</taxon>
        <taxon>Agaricomycetes</taxon>
        <taxon>Russulales</taxon>
        <taxon>Russulaceae</taxon>
        <taxon>Russula</taxon>
    </lineage>
</organism>
<accession>A0A9P5N5T4</accession>
<dbReference type="EMBL" id="WHVB01000001">
    <property type="protein sequence ID" value="KAF8487108.1"/>
    <property type="molecule type" value="Genomic_DNA"/>
</dbReference>
<keyword evidence="2" id="KW-1185">Reference proteome</keyword>
<proteinExistence type="predicted"/>
<dbReference type="OrthoDB" id="4062651at2759"/>
<comment type="caution">
    <text evidence="1">The sequence shown here is derived from an EMBL/GenBank/DDBJ whole genome shotgun (WGS) entry which is preliminary data.</text>
</comment>
<reference evidence="1" key="1">
    <citation type="submission" date="2019-10" db="EMBL/GenBank/DDBJ databases">
        <authorList>
            <consortium name="DOE Joint Genome Institute"/>
            <person name="Kuo A."/>
            <person name="Miyauchi S."/>
            <person name="Kiss E."/>
            <person name="Drula E."/>
            <person name="Kohler A."/>
            <person name="Sanchez-Garcia M."/>
            <person name="Andreopoulos B."/>
            <person name="Barry K.W."/>
            <person name="Bonito G."/>
            <person name="Buee M."/>
            <person name="Carver A."/>
            <person name="Chen C."/>
            <person name="Cichocki N."/>
            <person name="Clum A."/>
            <person name="Culley D."/>
            <person name="Crous P.W."/>
            <person name="Fauchery L."/>
            <person name="Girlanda M."/>
            <person name="Hayes R."/>
            <person name="Keri Z."/>
            <person name="LaButti K."/>
            <person name="Lipzen A."/>
            <person name="Lombard V."/>
            <person name="Magnuson J."/>
            <person name="Maillard F."/>
            <person name="Morin E."/>
            <person name="Murat C."/>
            <person name="Nolan M."/>
            <person name="Ohm R."/>
            <person name="Pangilinan J."/>
            <person name="Pereira M."/>
            <person name="Perotto S."/>
            <person name="Peter M."/>
            <person name="Riley R."/>
            <person name="Sitrit Y."/>
            <person name="Stielow B."/>
            <person name="Szollosi G."/>
            <person name="Zifcakova L."/>
            <person name="Stursova M."/>
            <person name="Spatafora J.W."/>
            <person name="Tedersoo L."/>
            <person name="Vaario L.-M."/>
            <person name="Yamada A."/>
            <person name="Yan M."/>
            <person name="Wang P."/>
            <person name="Xu J."/>
            <person name="Bruns T."/>
            <person name="Baldrian P."/>
            <person name="Vilgalys R."/>
            <person name="Henrissat B."/>
            <person name="Grigoriev I.V."/>
            <person name="Hibbett D."/>
            <person name="Nagy L.G."/>
            <person name="Martin F.M."/>
        </authorList>
    </citation>
    <scope>NUCLEOTIDE SEQUENCE</scope>
    <source>
        <strain evidence="1">Prilba</strain>
    </source>
</reference>
<sequence>MEEKGRLTTVFQERALLSGQSLHEYFDPIRDDEPPRALRRRIYAFDDELNRCPIPNDRPYGISRTLPVTVFHPILAQFKYDLANLSTFEPTSQQVERTLEFIVKSLEIYPVEEDGIDQTRPVLQRLLGHRNWILIGDCPTTGKVCHDRDLALVVAVEWRNEFGSGPGDASVEVAEAYRKHFLQDSLQRVRNSSCCPSVLFAIMGPYLCMQGVIFLDKVIYQAFTEYIWLGSDPYLDENVMRIARVFNATAKAIRNLHMYYDGLELCDTPVPSRLFPRPTFRPEDQPDFQLTFTEKLCPESEIPRLLFGADMTEQGEATHLPKKVVVKFAERYGEQAHRLLAEHHLAPGRHFCKRTLCGLWMIVMDRAEGQDAYSLFPGEPPNYVKIDVDRAIQLLHQHGFVHGEICMSNILVVMRSRSQQQVVAATPTSTEEGIEMDVDDLDSETAGAVLVDFDWTGKDGVANYPPMWYNQPVAGGDGAQNLDRIGVMKKEHDRFMFGRLGHWSV</sequence>
<protein>
    <submittedName>
        <fullName evidence="1">Uncharacterized protein</fullName>
    </submittedName>
</protein>
<dbReference type="InterPro" id="IPR011009">
    <property type="entry name" value="Kinase-like_dom_sf"/>
</dbReference>
<dbReference type="Proteomes" id="UP000759537">
    <property type="component" value="Unassembled WGS sequence"/>
</dbReference>
<name>A0A9P5N5T4_9AGAM</name>
<gene>
    <name evidence="1" type="ORF">DFH94DRAFT_678161</name>
</gene>
<evidence type="ECO:0000313" key="1">
    <source>
        <dbReference type="EMBL" id="KAF8487108.1"/>
    </source>
</evidence>
<dbReference type="AlphaFoldDB" id="A0A9P5N5T4"/>
<evidence type="ECO:0000313" key="2">
    <source>
        <dbReference type="Proteomes" id="UP000759537"/>
    </source>
</evidence>
<reference evidence="1" key="2">
    <citation type="journal article" date="2020" name="Nat. Commun.">
        <title>Large-scale genome sequencing of mycorrhizal fungi provides insights into the early evolution of symbiotic traits.</title>
        <authorList>
            <person name="Miyauchi S."/>
            <person name="Kiss E."/>
            <person name="Kuo A."/>
            <person name="Drula E."/>
            <person name="Kohler A."/>
            <person name="Sanchez-Garcia M."/>
            <person name="Morin E."/>
            <person name="Andreopoulos B."/>
            <person name="Barry K.W."/>
            <person name="Bonito G."/>
            <person name="Buee M."/>
            <person name="Carver A."/>
            <person name="Chen C."/>
            <person name="Cichocki N."/>
            <person name="Clum A."/>
            <person name="Culley D."/>
            <person name="Crous P.W."/>
            <person name="Fauchery L."/>
            <person name="Girlanda M."/>
            <person name="Hayes R.D."/>
            <person name="Keri Z."/>
            <person name="LaButti K."/>
            <person name="Lipzen A."/>
            <person name="Lombard V."/>
            <person name="Magnuson J."/>
            <person name="Maillard F."/>
            <person name="Murat C."/>
            <person name="Nolan M."/>
            <person name="Ohm R.A."/>
            <person name="Pangilinan J."/>
            <person name="Pereira M.F."/>
            <person name="Perotto S."/>
            <person name="Peter M."/>
            <person name="Pfister S."/>
            <person name="Riley R."/>
            <person name="Sitrit Y."/>
            <person name="Stielow J.B."/>
            <person name="Szollosi G."/>
            <person name="Zifcakova L."/>
            <person name="Stursova M."/>
            <person name="Spatafora J.W."/>
            <person name="Tedersoo L."/>
            <person name="Vaario L.M."/>
            <person name="Yamada A."/>
            <person name="Yan M."/>
            <person name="Wang P."/>
            <person name="Xu J."/>
            <person name="Bruns T."/>
            <person name="Baldrian P."/>
            <person name="Vilgalys R."/>
            <person name="Dunand C."/>
            <person name="Henrissat B."/>
            <person name="Grigoriev I.V."/>
            <person name="Hibbett D."/>
            <person name="Nagy L.G."/>
            <person name="Martin F.M."/>
        </authorList>
    </citation>
    <scope>NUCLEOTIDE SEQUENCE</scope>
    <source>
        <strain evidence="1">Prilba</strain>
    </source>
</reference>
<dbReference type="SUPFAM" id="SSF56112">
    <property type="entry name" value="Protein kinase-like (PK-like)"/>
    <property type="match status" value="1"/>
</dbReference>